<proteinExistence type="predicted"/>
<reference evidence="2 3" key="1">
    <citation type="submission" date="2016-10" db="EMBL/GenBank/DDBJ databases">
        <authorList>
            <person name="de Groot N.N."/>
        </authorList>
    </citation>
    <scope>NUCLEOTIDE SEQUENCE [LARGE SCALE GENOMIC DNA]</scope>
    <source>
        <strain evidence="2 3">GAS232</strain>
    </source>
</reference>
<organism evidence="2 3">
    <name type="scientific">Terriglobus roseus</name>
    <dbReference type="NCBI Taxonomy" id="392734"/>
    <lineage>
        <taxon>Bacteria</taxon>
        <taxon>Pseudomonadati</taxon>
        <taxon>Acidobacteriota</taxon>
        <taxon>Terriglobia</taxon>
        <taxon>Terriglobales</taxon>
        <taxon>Acidobacteriaceae</taxon>
        <taxon>Terriglobus</taxon>
    </lineage>
</organism>
<keyword evidence="3" id="KW-1185">Reference proteome</keyword>
<dbReference type="Proteomes" id="UP000182427">
    <property type="component" value="Chromosome I"/>
</dbReference>
<accession>A0A1G7QGL4</accession>
<dbReference type="Pfam" id="PF04993">
    <property type="entry name" value="TfoX_N"/>
    <property type="match status" value="1"/>
</dbReference>
<name>A0A1G7QGL4_9BACT</name>
<evidence type="ECO:0000313" key="3">
    <source>
        <dbReference type="Proteomes" id="UP000182427"/>
    </source>
</evidence>
<dbReference type="SUPFAM" id="SSF159894">
    <property type="entry name" value="YgaC/TfoX-N like"/>
    <property type="match status" value="1"/>
</dbReference>
<feature type="domain" description="TfoX N-terminal" evidence="1">
    <location>
        <begin position="22"/>
        <end position="100"/>
    </location>
</feature>
<dbReference type="EMBL" id="LT629690">
    <property type="protein sequence ID" value="SDF97697.1"/>
    <property type="molecule type" value="Genomic_DNA"/>
</dbReference>
<dbReference type="AlphaFoldDB" id="A0A1G7QGL4"/>
<sequence>MVGMARDAGLEAMVEEALEDLRVTRKAMFGGMAWMYRGNLVCGARVGHLLVRLGKGNDAWALALPGVTQMMSGKPMNGWVRVPAAVYADDAVRKRLLDAAKAFVATLPAKE</sequence>
<evidence type="ECO:0000313" key="2">
    <source>
        <dbReference type="EMBL" id="SDF97697.1"/>
    </source>
</evidence>
<dbReference type="InterPro" id="IPR007076">
    <property type="entry name" value="TfoX_N"/>
</dbReference>
<protein>
    <submittedName>
        <fullName evidence="2">TfoX N-terminal domain-containing protein</fullName>
    </submittedName>
</protein>
<evidence type="ECO:0000259" key="1">
    <source>
        <dbReference type="Pfam" id="PF04993"/>
    </source>
</evidence>
<gene>
    <name evidence="2" type="ORF">SAMN05444167_3867</name>
</gene>